<dbReference type="STRING" id="4537.A0A0E0LTC7"/>
<keyword evidence="1" id="KW-0472">Membrane</keyword>
<reference evidence="2" key="1">
    <citation type="submission" date="2015-04" db="UniProtKB">
        <authorList>
            <consortium name="EnsemblPlants"/>
        </authorList>
    </citation>
    <scope>IDENTIFICATION</scope>
</reference>
<organism evidence="2">
    <name type="scientific">Oryza punctata</name>
    <name type="common">Red rice</name>
    <dbReference type="NCBI Taxonomy" id="4537"/>
    <lineage>
        <taxon>Eukaryota</taxon>
        <taxon>Viridiplantae</taxon>
        <taxon>Streptophyta</taxon>
        <taxon>Embryophyta</taxon>
        <taxon>Tracheophyta</taxon>
        <taxon>Spermatophyta</taxon>
        <taxon>Magnoliopsida</taxon>
        <taxon>Liliopsida</taxon>
        <taxon>Poales</taxon>
        <taxon>Poaceae</taxon>
        <taxon>BOP clade</taxon>
        <taxon>Oryzoideae</taxon>
        <taxon>Oryzeae</taxon>
        <taxon>Oryzinae</taxon>
        <taxon>Oryza</taxon>
    </lineage>
</organism>
<dbReference type="Gramene" id="OPUNC08G08580.1">
    <property type="protein sequence ID" value="OPUNC08G08580.1"/>
    <property type="gene ID" value="OPUNC08G08580"/>
</dbReference>
<reference evidence="2" key="2">
    <citation type="submission" date="2018-05" db="EMBL/GenBank/DDBJ databases">
        <title>OpunRS2 (Oryza punctata Reference Sequence Version 2).</title>
        <authorList>
            <person name="Zhang J."/>
            <person name="Kudrna D."/>
            <person name="Lee S."/>
            <person name="Talag J."/>
            <person name="Welchert J."/>
            <person name="Wing R.A."/>
        </authorList>
    </citation>
    <scope>NUCLEOTIDE SEQUENCE [LARGE SCALE GENOMIC DNA]</scope>
</reference>
<dbReference type="AlphaFoldDB" id="A0A0E0LTC7"/>
<sequence length="169" mass="19052">MTSSQSSVHGENGDKPDALVTRAKVQQMGNNILQAHAFRLPMVGWFSQRLLIPWMRLWMHIRLMMMPMTDSVAPSNGRDHLLEHEEKLLAGEALPPVLTLAVVLSTMVITIRRNMVIMMIFLQRIICSSDIPILAEVWSLAMEATIMVDMIMMARIILLGAKLSVPKFT</sequence>
<name>A0A0E0LTC7_ORYPU</name>
<dbReference type="EnsemblPlants" id="OPUNC08G08580.1">
    <property type="protein sequence ID" value="OPUNC08G08580.1"/>
    <property type="gene ID" value="OPUNC08G08580"/>
</dbReference>
<keyword evidence="1" id="KW-1133">Transmembrane helix</keyword>
<evidence type="ECO:0000313" key="3">
    <source>
        <dbReference type="Proteomes" id="UP000026962"/>
    </source>
</evidence>
<feature type="transmembrane region" description="Helical" evidence="1">
    <location>
        <begin position="141"/>
        <end position="161"/>
    </location>
</feature>
<accession>A0A0E0LTC7</accession>
<evidence type="ECO:0000256" key="1">
    <source>
        <dbReference type="SAM" id="Phobius"/>
    </source>
</evidence>
<dbReference type="HOGENOM" id="CLU_1581073_0_0_1"/>
<keyword evidence="1" id="KW-0812">Transmembrane</keyword>
<keyword evidence="3" id="KW-1185">Reference proteome</keyword>
<proteinExistence type="predicted"/>
<protein>
    <submittedName>
        <fullName evidence="2">Uncharacterized protein</fullName>
    </submittedName>
</protein>
<evidence type="ECO:0000313" key="2">
    <source>
        <dbReference type="EnsemblPlants" id="OPUNC08G08580.1"/>
    </source>
</evidence>
<dbReference type="Proteomes" id="UP000026962">
    <property type="component" value="Chromosome 8"/>
</dbReference>
<feature type="transmembrane region" description="Helical" evidence="1">
    <location>
        <begin position="88"/>
        <end position="109"/>
    </location>
</feature>